<dbReference type="InterPro" id="IPR039537">
    <property type="entry name" value="Retrotran_Ty1/copia-like"/>
</dbReference>
<dbReference type="InterPro" id="IPR036397">
    <property type="entry name" value="RNaseH_sf"/>
</dbReference>
<dbReference type="SUPFAM" id="SSF53098">
    <property type="entry name" value="Ribonuclease H-like"/>
    <property type="match status" value="1"/>
</dbReference>
<sequence>MVEVQFDLKVRKIRTDNGGEFVNKEVNDVLKENGILHQRTCPYTPQQNGVVERKHRSILEVARSLVFQSKLQENLWPYSLLAAVQIINTFPSEKLGWKSPFELLHGRTPAYNLFRTFGCLCYANKNTPYRKKFDARAVACVFLGFVTGVKGYRVYDLEGRHVFVSRDVIFYEDQFPFSEEFQKTENVVHNIPLPVVTEDLSSEEEDSVDSSDVDPIAQHTENSHVQLPEVVEDIRKGTRERRAPGWMADYVVNHLTEEVQKHEELSLFFTKIDKGISEPMFYEQAAKDTRWVAAMHKELQALEANETCDHAPGPCAHPMLIITVVCPTFGVVRVTGVSIMGAHYTSFGWALVHIRNSKTSFSTGGGGFLKLQEESWW</sequence>
<evidence type="ECO:0000259" key="2">
    <source>
        <dbReference type="PROSITE" id="PS50994"/>
    </source>
</evidence>
<evidence type="ECO:0000313" key="4">
    <source>
        <dbReference type="Proteomes" id="UP001153555"/>
    </source>
</evidence>
<dbReference type="InterPro" id="IPR001584">
    <property type="entry name" value="Integrase_cat-core"/>
</dbReference>
<dbReference type="Proteomes" id="UP001153555">
    <property type="component" value="Unassembled WGS sequence"/>
</dbReference>
<keyword evidence="4" id="KW-1185">Reference proteome</keyword>
<comment type="caution">
    <text evidence="3">The sequence shown here is derived from an EMBL/GenBank/DDBJ whole genome shotgun (WGS) entry which is preliminary data.</text>
</comment>
<dbReference type="OrthoDB" id="1750165at2759"/>
<dbReference type="GO" id="GO:0003676">
    <property type="term" value="F:nucleic acid binding"/>
    <property type="evidence" value="ECO:0007669"/>
    <property type="project" value="InterPro"/>
</dbReference>
<name>A0A9N7MHM5_STRHE</name>
<dbReference type="InterPro" id="IPR012337">
    <property type="entry name" value="RNaseH-like_sf"/>
</dbReference>
<dbReference type="AlphaFoldDB" id="A0A9N7MHM5"/>
<dbReference type="EMBL" id="CACSLK010000984">
    <property type="protein sequence ID" value="CAA0806503.1"/>
    <property type="molecule type" value="Genomic_DNA"/>
</dbReference>
<dbReference type="Gene3D" id="3.30.420.10">
    <property type="entry name" value="Ribonuclease H-like superfamily/Ribonuclease H"/>
    <property type="match status" value="1"/>
</dbReference>
<feature type="region of interest" description="Disordered" evidence="1">
    <location>
        <begin position="202"/>
        <end position="222"/>
    </location>
</feature>
<dbReference type="PANTHER" id="PTHR42648">
    <property type="entry name" value="TRANSPOSASE, PUTATIVE-RELATED"/>
    <property type="match status" value="1"/>
</dbReference>
<evidence type="ECO:0000256" key="1">
    <source>
        <dbReference type="SAM" id="MobiDB-lite"/>
    </source>
</evidence>
<feature type="domain" description="Integrase catalytic" evidence="2">
    <location>
        <begin position="1"/>
        <end position="108"/>
    </location>
</feature>
<reference evidence="3" key="1">
    <citation type="submission" date="2019-12" db="EMBL/GenBank/DDBJ databases">
        <authorList>
            <person name="Scholes J."/>
        </authorList>
    </citation>
    <scope>NUCLEOTIDE SEQUENCE</scope>
</reference>
<dbReference type="InterPro" id="IPR057670">
    <property type="entry name" value="SH3_retrovirus"/>
</dbReference>
<gene>
    <name evidence="3" type="ORF">SHERM_09392</name>
</gene>
<protein>
    <submittedName>
        <fullName evidence="3">Uncharacterized mitochondrial protein AtMg00710</fullName>
    </submittedName>
</protein>
<organism evidence="3 4">
    <name type="scientific">Striga hermonthica</name>
    <name type="common">Purple witchweed</name>
    <name type="synonym">Buchnera hermonthica</name>
    <dbReference type="NCBI Taxonomy" id="68872"/>
    <lineage>
        <taxon>Eukaryota</taxon>
        <taxon>Viridiplantae</taxon>
        <taxon>Streptophyta</taxon>
        <taxon>Embryophyta</taxon>
        <taxon>Tracheophyta</taxon>
        <taxon>Spermatophyta</taxon>
        <taxon>Magnoliopsida</taxon>
        <taxon>eudicotyledons</taxon>
        <taxon>Gunneridae</taxon>
        <taxon>Pentapetalae</taxon>
        <taxon>asterids</taxon>
        <taxon>lamiids</taxon>
        <taxon>Lamiales</taxon>
        <taxon>Orobanchaceae</taxon>
        <taxon>Buchnereae</taxon>
        <taxon>Striga</taxon>
    </lineage>
</organism>
<evidence type="ECO:0000313" key="3">
    <source>
        <dbReference type="EMBL" id="CAA0806503.1"/>
    </source>
</evidence>
<dbReference type="GO" id="GO:0015074">
    <property type="term" value="P:DNA integration"/>
    <property type="evidence" value="ECO:0007669"/>
    <property type="project" value="InterPro"/>
</dbReference>
<accession>A0A9N7MHM5</accession>
<proteinExistence type="predicted"/>
<dbReference type="PROSITE" id="PS50994">
    <property type="entry name" value="INTEGRASE"/>
    <property type="match status" value="1"/>
</dbReference>
<feature type="compositionally biased region" description="Acidic residues" evidence="1">
    <location>
        <begin position="202"/>
        <end position="212"/>
    </location>
</feature>
<dbReference type="Pfam" id="PF25597">
    <property type="entry name" value="SH3_retrovirus"/>
    <property type="match status" value="1"/>
</dbReference>
<dbReference type="PANTHER" id="PTHR42648:SF31">
    <property type="entry name" value="RNA-DIRECTED DNA POLYMERASE"/>
    <property type="match status" value="1"/>
</dbReference>